<sequence>MNPDLVKVELVTEPYTLPPSVGFLNTIRIHMHDGEIIEELVEDQNGMVTHLGSYLVPSNVSCFELIPRYFTPHHISQLLHLHIGETQLCQILGQAIALDCALLHGRGRFLLSVHVKLTRQVRFMLPPSVTVTSRTASDYVIGRLADEQRVKTIDLEGKEEEEPRSCSICMDDLSESSHEYVIEMPKCLHMFHQDCICEWLKLQNSCPLCRQVPYDD</sequence>
<dbReference type="SUPFAM" id="SSF57850">
    <property type="entry name" value="RING/U-box"/>
    <property type="match status" value="1"/>
</dbReference>
<evidence type="ECO:0000256" key="1">
    <source>
        <dbReference type="ARBA" id="ARBA00000900"/>
    </source>
</evidence>
<dbReference type="AlphaFoldDB" id="V4LFG4"/>
<accession>V4LFG4</accession>
<dbReference type="Gramene" id="ESQ38478">
    <property type="protein sequence ID" value="ESQ38478"/>
    <property type="gene ID" value="EUTSA_v10029195mg"/>
</dbReference>
<dbReference type="KEGG" id="eus:EUTSA_v10028356mg"/>
<dbReference type="EC" id="2.3.2.27" evidence="2"/>
<evidence type="ECO:0000256" key="5">
    <source>
        <dbReference type="ARBA" id="ARBA00022833"/>
    </source>
</evidence>
<feature type="domain" description="RING-type" evidence="7">
    <location>
        <begin position="166"/>
        <end position="210"/>
    </location>
</feature>
<evidence type="ECO:0000313" key="9">
    <source>
        <dbReference type="EMBL" id="ESQ46705.1"/>
    </source>
</evidence>
<evidence type="ECO:0000256" key="3">
    <source>
        <dbReference type="ARBA" id="ARBA00022723"/>
    </source>
</evidence>
<dbReference type="Gramene" id="ESQ46705">
    <property type="protein sequence ID" value="ESQ46705"/>
    <property type="gene ID" value="EUTSA_v10028356mg"/>
</dbReference>
<keyword evidence="5" id="KW-0862">Zinc</keyword>
<dbReference type="EMBL" id="KI517537">
    <property type="protein sequence ID" value="ESQ38478.1"/>
    <property type="molecule type" value="Genomic_DNA"/>
</dbReference>
<dbReference type="eggNOG" id="KOG0800">
    <property type="taxonomic scope" value="Eukaryota"/>
</dbReference>
<dbReference type="GO" id="GO:0005737">
    <property type="term" value="C:cytoplasm"/>
    <property type="evidence" value="ECO:0007669"/>
    <property type="project" value="TreeGrafter"/>
</dbReference>
<dbReference type="Gene3D" id="3.30.40.10">
    <property type="entry name" value="Zinc/RING finger domain, C3HC4 (zinc finger)"/>
    <property type="match status" value="1"/>
</dbReference>
<dbReference type="GO" id="GO:0061630">
    <property type="term" value="F:ubiquitin protein ligase activity"/>
    <property type="evidence" value="ECO:0007669"/>
    <property type="project" value="UniProtKB-EC"/>
</dbReference>
<dbReference type="Proteomes" id="UP000030689">
    <property type="component" value="Unassembled WGS sequence"/>
</dbReference>
<keyword evidence="3" id="KW-0479">Metal-binding</keyword>
<dbReference type="KEGG" id="eus:EUTSA_v10029195mg"/>
<evidence type="ECO:0000256" key="2">
    <source>
        <dbReference type="ARBA" id="ARBA00012483"/>
    </source>
</evidence>
<dbReference type="PANTHER" id="PTHR15710">
    <property type="entry name" value="E3 UBIQUITIN-PROTEIN LIGASE PRAJA"/>
    <property type="match status" value="1"/>
</dbReference>
<dbReference type="EMBL" id="KI517423">
    <property type="protein sequence ID" value="ESQ46705.1"/>
    <property type="molecule type" value="Genomic_DNA"/>
</dbReference>
<dbReference type="OMA" id="IRDVRIM"/>
<comment type="catalytic activity">
    <reaction evidence="1">
        <text>S-ubiquitinyl-[E2 ubiquitin-conjugating enzyme]-L-cysteine + [acceptor protein]-L-lysine = [E2 ubiquitin-conjugating enzyme]-L-cysteine + N(6)-ubiquitinyl-[acceptor protein]-L-lysine.</text>
        <dbReference type="EC" id="2.3.2.27"/>
    </reaction>
</comment>
<dbReference type="InterPro" id="IPR001841">
    <property type="entry name" value="Znf_RING"/>
</dbReference>
<name>V4LFG4_EUTSA</name>
<evidence type="ECO:0000313" key="10">
    <source>
        <dbReference type="Proteomes" id="UP000030689"/>
    </source>
</evidence>
<dbReference type="PANTHER" id="PTHR15710:SF243">
    <property type="entry name" value="E3 UBIQUITIN-PROTEIN LIGASE PRAJA-2 ISOFORM X1"/>
    <property type="match status" value="1"/>
</dbReference>
<evidence type="ECO:0000256" key="4">
    <source>
        <dbReference type="ARBA" id="ARBA00022771"/>
    </source>
</evidence>
<organism evidence="8 10">
    <name type="scientific">Eutrema salsugineum</name>
    <name type="common">Saltwater cress</name>
    <name type="synonym">Sisymbrium salsugineum</name>
    <dbReference type="NCBI Taxonomy" id="72664"/>
    <lineage>
        <taxon>Eukaryota</taxon>
        <taxon>Viridiplantae</taxon>
        <taxon>Streptophyta</taxon>
        <taxon>Embryophyta</taxon>
        <taxon>Tracheophyta</taxon>
        <taxon>Spermatophyta</taxon>
        <taxon>Magnoliopsida</taxon>
        <taxon>eudicotyledons</taxon>
        <taxon>Gunneridae</taxon>
        <taxon>Pentapetalae</taxon>
        <taxon>rosids</taxon>
        <taxon>malvids</taxon>
        <taxon>Brassicales</taxon>
        <taxon>Brassicaceae</taxon>
        <taxon>Eutremeae</taxon>
        <taxon>Eutrema</taxon>
    </lineage>
</organism>
<dbReference type="GO" id="GO:0008270">
    <property type="term" value="F:zinc ion binding"/>
    <property type="evidence" value="ECO:0007669"/>
    <property type="project" value="UniProtKB-KW"/>
</dbReference>
<evidence type="ECO:0000259" key="7">
    <source>
        <dbReference type="PROSITE" id="PS50089"/>
    </source>
</evidence>
<keyword evidence="4 6" id="KW-0863">Zinc-finger</keyword>
<gene>
    <name evidence="9" type="ORF">EUTSA_v10028356mg</name>
    <name evidence="8" type="ORF">EUTSA_v10029195mg</name>
</gene>
<dbReference type="Pfam" id="PF13639">
    <property type="entry name" value="zf-RING_2"/>
    <property type="match status" value="1"/>
</dbReference>
<dbReference type="GO" id="GO:0016567">
    <property type="term" value="P:protein ubiquitination"/>
    <property type="evidence" value="ECO:0007669"/>
    <property type="project" value="TreeGrafter"/>
</dbReference>
<evidence type="ECO:0000256" key="6">
    <source>
        <dbReference type="PROSITE-ProRule" id="PRU00175"/>
    </source>
</evidence>
<proteinExistence type="predicted"/>
<reference evidence="8 10" key="1">
    <citation type="journal article" date="2013" name="Front. Plant Sci.">
        <title>The Reference Genome of the Halophytic Plant Eutrema salsugineum.</title>
        <authorList>
            <person name="Yang R."/>
            <person name="Jarvis D.E."/>
            <person name="Chen H."/>
            <person name="Beilstein M.A."/>
            <person name="Grimwood J."/>
            <person name="Jenkins J."/>
            <person name="Shu S."/>
            <person name="Prochnik S."/>
            <person name="Xin M."/>
            <person name="Ma C."/>
            <person name="Schmutz J."/>
            <person name="Wing R.A."/>
            <person name="Mitchell-Olds T."/>
            <person name="Schumaker K.S."/>
            <person name="Wang X."/>
        </authorList>
    </citation>
    <scope>NUCLEOTIDE SEQUENCE [LARGE SCALE GENOMIC DNA]</scope>
</reference>
<dbReference type="SMART" id="SM00184">
    <property type="entry name" value="RING"/>
    <property type="match status" value="1"/>
</dbReference>
<protein>
    <recommendedName>
        <fullName evidence="2">RING-type E3 ubiquitin transferase</fullName>
        <ecNumber evidence="2">2.3.2.27</ecNumber>
    </recommendedName>
</protein>
<evidence type="ECO:0000313" key="8">
    <source>
        <dbReference type="EMBL" id="ESQ38478.1"/>
    </source>
</evidence>
<keyword evidence="10" id="KW-1185">Reference proteome</keyword>
<dbReference type="PROSITE" id="PS50089">
    <property type="entry name" value="ZF_RING_2"/>
    <property type="match status" value="1"/>
</dbReference>
<dbReference type="InterPro" id="IPR013083">
    <property type="entry name" value="Znf_RING/FYVE/PHD"/>
</dbReference>